<dbReference type="Pfam" id="PF04043">
    <property type="entry name" value="PMEI"/>
    <property type="match status" value="1"/>
</dbReference>
<evidence type="ECO:0000313" key="6">
    <source>
        <dbReference type="EMBL" id="KAK6140739.1"/>
    </source>
</evidence>
<comment type="similarity">
    <text evidence="3">Belongs to the PMEI family.</text>
</comment>
<proteinExistence type="inferred from homology"/>
<evidence type="ECO:0000313" key="7">
    <source>
        <dbReference type="Proteomes" id="UP001318860"/>
    </source>
</evidence>
<name>A0ABR0W199_REHGL</name>
<dbReference type="Gene3D" id="1.20.140.40">
    <property type="entry name" value="Invertase/pectin methylesterase inhibitor family protein"/>
    <property type="match status" value="1"/>
</dbReference>
<evidence type="ECO:0000256" key="2">
    <source>
        <dbReference type="ARBA" id="ARBA00023157"/>
    </source>
</evidence>
<dbReference type="InterPro" id="IPR052421">
    <property type="entry name" value="PCW_Enzyme_Inhibitor"/>
</dbReference>
<evidence type="ECO:0000256" key="3">
    <source>
        <dbReference type="ARBA" id="ARBA00038471"/>
    </source>
</evidence>
<feature type="signal peptide" evidence="4">
    <location>
        <begin position="1"/>
        <end position="22"/>
    </location>
</feature>
<dbReference type="InterPro" id="IPR035513">
    <property type="entry name" value="Invertase/methylesterase_inhib"/>
</dbReference>
<evidence type="ECO:0000256" key="1">
    <source>
        <dbReference type="ARBA" id="ARBA00022729"/>
    </source>
</evidence>
<dbReference type="InterPro" id="IPR006501">
    <property type="entry name" value="Pectinesterase_inhib_dom"/>
</dbReference>
<dbReference type="PANTHER" id="PTHR36710:SF4">
    <property type="entry name" value="PLANT INVERTASE_PECTIN METHYLESTERASE INHIBITOR SUPERFAMILY PROTEIN"/>
    <property type="match status" value="1"/>
</dbReference>
<dbReference type="SMART" id="SM00856">
    <property type="entry name" value="PMEI"/>
    <property type="match status" value="1"/>
</dbReference>
<dbReference type="SUPFAM" id="SSF101148">
    <property type="entry name" value="Plant invertase/pectin methylesterase inhibitor"/>
    <property type="match status" value="1"/>
</dbReference>
<sequence length="253" mass="28507">MIKFSFLTSFLIILAMPPPANSFQHETIVINPRITNLPETPAVVIATDAIIHNICSQTGNPETCRHTLSQFEGKPLFPKPLGNITEMAKKHAKKTAKKIYALYDAIKDKKSAVKMRYNMCLKQYANAMNLLNKADKSLNRGEASKVKMYSSNAVNEVYDCDQELHRKPYEPSNLSEENKMFRDIVSIIYVISKKSLDLAEASNVNLYSSLAVPYVYSCDQDLHKKPSEDYKVFRDIVSIIYVICSTVSPGKKG</sequence>
<dbReference type="Proteomes" id="UP001318860">
    <property type="component" value="Unassembled WGS sequence"/>
</dbReference>
<keyword evidence="1 4" id="KW-0732">Signal</keyword>
<dbReference type="PANTHER" id="PTHR36710">
    <property type="entry name" value="PECTINESTERASE INHIBITOR-LIKE"/>
    <property type="match status" value="1"/>
</dbReference>
<protein>
    <recommendedName>
        <fullName evidence="5">Pectinesterase inhibitor domain-containing protein</fullName>
    </recommendedName>
</protein>
<keyword evidence="2" id="KW-1015">Disulfide bond</keyword>
<feature type="chain" id="PRO_5046772627" description="Pectinesterase inhibitor domain-containing protein" evidence="4">
    <location>
        <begin position="23"/>
        <end position="253"/>
    </location>
</feature>
<evidence type="ECO:0000259" key="5">
    <source>
        <dbReference type="SMART" id="SM00856"/>
    </source>
</evidence>
<keyword evidence="7" id="KW-1185">Reference proteome</keyword>
<gene>
    <name evidence="6" type="ORF">DH2020_025521</name>
</gene>
<reference evidence="6 7" key="1">
    <citation type="journal article" date="2021" name="Comput. Struct. Biotechnol. J.">
        <title>De novo genome assembly of the potent medicinal plant Rehmannia glutinosa using nanopore technology.</title>
        <authorList>
            <person name="Ma L."/>
            <person name="Dong C."/>
            <person name="Song C."/>
            <person name="Wang X."/>
            <person name="Zheng X."/>
            <person name="Niu Y."/>
            <person name="Chen S."/>
            <person name="Feng W."/>
        </authorList>
    </citation>
    <scope>NUCLEOTIDE SEQUENCE [LARGE SCALE GENOMIC DNA]</scope>
    <source>
        <strain evidence="6">DH-2019</strain>
    </source>
</reference>
<dbReference type="NCBIfam" id="TIGR01614">
    <property type="entry name" value="PME_inhib"/>
    <property type="match status" value="1"/>
</dbReference>
<feature type="domain" description="Pectinesterase inhibitor" evidence="5">
    <location>
        <begin position="46"/>
        <end position="191"/>
    </location>
</feature>
<organism evidence="6 7">
    <name type="scientific">Rehmannia glutinosa</name>
    <name type="common">Chinese foxglove</name>
    <dbReference type="NCBI Taxonomy" id="99300"/>
    <lineage>
        <taxon>Eukaryota</taxon>
        <taxon>Viridiplantae</taxon>
        <taxon>Streptophyta</taxon>
        <taxon>Embryophyta</taxon>
        <taxon>Tracheophyta</taxon>
        <taxon>Spermatophyta</taxon>
        <taxon>Magnoliopsida</taxon>
        <taxon>eudicotyledons</taxon>
        <taxon>Gunneridae</taxon>
        <taxon>Pentapetalae</taxon>
        <taxon>asterids</taxon>
        <taxon>lamiids</taxon>
        <taxon>Lamiales</taxon>
        <taxon>Orobanchaceae</taxon>
        <taxon>Rehmannieae</taxon>
        <taxon>Rehmannia</taxon>
    </lineage>
</organism>
<dbReference type="InterPro" id="IPR034086">
    <property type="entry name" value="PMEI_plant"/>
</dbReference>
<comment type="caution">
    <text evidence="6">The sequence shown here is derived from an EMBL/GenBank/DDBJ whole genome shotgun (WGS) entry which is preliminary data.</text>
</comment>
<dbReference type="CDD" id="cd15797">
    <property type="entry name" value="PMEI"/>
    <property type="match status" value="1"/>
</dbReference>
<dbReference type="EMBL" id="JABTTQ020000263">
    <property type="protein sequence ID" value="KAK6140739.1"/>
    <property type="molecule type" value="Genomic_DNA"/>
</dbReference>
<evidence type="ECO:0000256" key="4">
    <source>
        <dbReference type="SAM" id="SignalP"/>
    </source>
</evidence>
<accession>A0ABR0W199</accession>